<dbReference type="Proteomes" id="UP000005540">
    <property type="component" value="Unassembled WGS sequence"/>
</dbReference>
<accession>C4FLD7</accession>
<evidence type="ECO:0000256" key="1">
    <source>
        <dbReference type="SAM" id="Coils"/>
    </source>
</evidence>
<evidence type="ECO:0000313" key="2">
    <source>
        <dbReference type="EMBL" id="EEP60108.1"/>
    </source>
</evidence>
<proteinExistence type="predicted"/>
<name>C4FLD7_9AQUI</name>
<organism evidence="2 3">
    <name type="scientific">Sulfurihydrogenibium yellowstonense SS-5</name>
    <dbReference type="NCBI Taxonomy" id="432331"/>
    <lineage>
        <taxon>Bacteria</taxon>
        <taxon>Pseudomonadati</taxon>
        <taxon>Aquificota</taxon>
        <taxon>Aquificia</taxon>
        <taxon>Aquificales</taxon>
        <taxon>Hydrogenothermaceae</taxon>
        <taxon>Sulfurihydrogenibium</taxon>
    </lineage>
</organism>
<evidence type="ECO:0000313" key="3">
    <source>
        <dbReference type="Proteomes" id="UP000005540"/>
    </source>
</evidence>
<protein>
    <submittedName>
        <fullName evidence="2">Uncharacterized protein</fullName>
    </submittedName>
</protein>
<dbReference type="RefSeq" id="WP_007547708.1">
    <property type="nucleotide sequence ID" value="NZ_ABZS01000150.1"/>
</dbReference>
<sequence length="86" mass="9895">MTFIKTRSGRYLKLDSIIGFAIEEEKMEIDGKRQIVFEIIAYLPQPLNPAILGIFLSEESAEEELERLIQRLTAGKEKIVQIKTEI</sequence>
<gene>
    <name evidence="2" type="ORF">SULYE_1391</name>
</gene>
<reference evidence="2 3" key="1">
    <citation type="submission" date="2009-04" db="EMBL/GenBank/DDBJ databases">
        <authorList>
            <person name="Reysenbach A.-L."/>
            <person name="Heidelberg J.F."/>
            <person name="Nelson W.C."/>
        </authorList>
    </citation>
    <scope>NUCLEOTIDE SEQUENCE [LARGE SCALE GENOMIC DNA]</scope>
    <source>
        <strain evidence="2 3">SS-5</strain>
    </source>
</reference>
<dbReference type="EMBL" id="ABZS01000150">
    <property type="protein sequence ID" value="EEP60108.1"/>
    <property type="molecule type" value="Genomic_DNA"/>
</dbReference>
<dbReference type="OrthoDB" id="9962924at2"/>
<keyword evidence="3" id="KW-1185">Reference proteome</keyword>
<comment type="caution">
    <text evidence="2">The sequence shown here is derived from an EMBL/GenBank/DDBJ whole genome shotgun (WGS) entry which is preliminary data.</text>
</comment>
<dbReference type="AlphaFoldDB" id="C4FLD7"/>
<keyword evidence="1" id="KW-0175">Coiled coil</keyword>
<feature type="coiled-coil region" evidence="1">
    <location>
        <begin position="58"/>
        <end position="85"/>
    </location>
</feature>